<dbReference type="EMBL" id="CP002481">
    <property type="protein sequence ID" value="ADW71008.1"/>
    <property type="molecule type" value="Genomic_DNA"/>
</dbReference>
<dbReference type="Proteomes" id="UP000000343">
    <property type="component" value="Plasmid pACIX901"/>
</dbReference>
<sequence>MVESGRAVTKLAVEPEPMNAKDREDIDRQVERILEHPLFHQSKRLPIFLRYIVDTSLAQGGQGSTKERTVGIEVFGRKPDYDNNSDPIVRVTATELRKKLAQYYYEDGHSDEIRIELPPGSYLPRFRRSVREDAAAADQAEQPQADLAEAVTPAGETPVEAVQELPEGTGRQRLSGLRWPLVAGTLGVLLVGVTGALIQRMWKQSHTPQDQFWSGLMANSERALIVMPVIGSDNIKDAETQRRSVSVSPNLSLEDTDIGARIASQIDRQGRRFQFVSSSEVALDQLQTEPAILIGALDNAWTIRLMRDLPFVFEEAPDHRTGRILDSSSGGAKSWTVDIDMPHKRIAHDYGIVARFTSRLTGEPVVVVAGISSQGTQAAGKLLTSPEFESIRAIAQGNANFEVIIETEAVDGHGARPQIVVSKVW</sequence>
<evidence type="ECO:0000313" key="1">
    <source>
        <dbReference type="EMBL" id="ADW71008.1"/>
    </source>
</evidence>
<evidence type="ECO:0008006" key="3">
    <source>
        <dbReference type="Google" id="ProtNLM"/>
    </source>
</evidence>
<name>E8X6C4_GRATM</name>
<proteinExistence type="predicted"/>
<dbReference type="KEGG" id="acm:AciX9_4232"/>
<accession>E8X6C4</accession>
<organism evidence="2">
    <name type="scientific">Granulicella tundricola (strain ATCC BAA-1859 / DSM 23138 / MP5ACTX9)</name>
    <dbReference type="NCBI Taxonomy" id="1198114"/>
    <lineage>
        <taxon>Bacteria</taxon>
        <taxon>Pseudomonadati</taxon>
        <taxon>Acidobacteriota</taxon>
        <taxon>Terriglobia</taxon>
        <taxon>Terriglobales</taxon>
        <taxon>Acidobacteriaceae</taxon>
        <taxon>Granulicella</taxon>
    </lineage>
</organism>
<keyword evidence="1" id="KW-0614">Plasmid</keyword>
<protein>
    <recommendedName>
        <fullName evidence="3">Adenylate cyclase</fullName>
    </recommendedName>
</protein>
<keyword evidence="2" id="KW-1185">Reference proteome</keyword>
<reference evidence="2" key="1">
    <citation type="submission" date="2011-01" db="EMBL/GenBank/DDBJ databases">
        <title>Complete sequence of plasmid1 of Acidobacterium sp. MP5ACTX9.</title>
        <authorList>
            <consortium name="US DOE Joint Genome Institute"/>
            <person name="Lucas S."/>
            <person name="Copeland A."/>
            <person name="Lapidus A."/>
            <person name="Cheng J.-F."/>
            <person name="Goodwin L."/>
            <person name="Pitluck S."/>
            <person name="Teshima H."/>
            <person name="Detter J.C."/>
            <person name="Han C."/>
            <person name="Tapia R."/>
            <person name="Land M."/>
            <person name="Hauser L."/>
            <person name="Kyrpides N."/>
            <person name="Ivanova N."/>
            <person name="Ovchinnikova G."/>
            <person name="Pagani I."/>
            <person name="Rawat S.R."/>
            <person name="Mannisto M."/>
            <person name="Haggblom M.M."/>
            <person name="Woyke T."/>
        </authorList>
    </citation>
    <scope>NUCLEOTIDE SEQUENCE [LARGE SCALE GENOMIC DNA]</scope>
    <source>
        <strain evidence="2">MP5ACTX9</strain>
        <plasmid evidence="2">Plasmid pACIX901</plasmid>
    </source>
</reference>
<geneLocation type="plasmid" evidence="1 2">
    <name>pACIX901</name>
</geneLocation>
<dbReference type="AlphaFoldDB" id="E8X6C4"/>
<evidence type="ECO:0000313" key="2">
    <source>
        <dbReference type="Proteomes" id="UP000000343"/>
    </source>
</evidence>
<gene>
    <name evidence="1" type="ordered locus">AciX9_4232</name>
</gene>
<dbReference type="HOGENOM" id="CLU_036287_0_0_0"/>